<organism evidence="3 4">
    <name type="scientific">Petrotoga halophila DSM 16923</name>
    <dbReference type="NCBI Taxonomy" id="1122953"/>
    <lineage>
        <taxon>Bacteria</taxon>
        <taxon>Thermotogati</taxon>
        <taxon>Thermotogota</taxon>
        <taxon>Thermotogae</taxon>
        <taxon>Petrotogales</taxon>
        <taxon>Petrotogaceae</taxon>
        <taxon>Petrotoga</taxon>
    </lineage>
</organism>
<evidence type="ECO:0000313" key="4">
    <source>
        <dbReference type="Proteomes" id="UP000236950"/>
    </source>
</evidence>
<keyword evidence="1" id="KW-0051">Antiviral defense</keyword>
<proteinExistence type="predicted"/>
<dbReference type="AlphaFoldDB" id="A0A2S5EAQ8"/>
<evidence type="ECO:0000313" key="3">
    <source>
        <dbReference type="EMBL" id="POZ90236.1"/>
    </source>
</evidence>
<dbReference type="InterPro" id="IPR005537">
    <property type="entry name" value="RAMP_III_fam"/>
</dbReference>
<evidence type="ECO:0000256" key="1">
    <source>
        <dbReference type="ARBA" id="ARBA00023118"/>
    </source>
</evidence>
<sequence>MISSDFYEPSNKQKIKLEEHATLDEYILFCKDNIFCDTKKIKEMKAEERIRLFTLFGEKDHKRYMNVALKDFPLNWLKDHYPKGASKDSSKVFEIDEKLIKQVSKFSGLIEIEKLKEVEKAPNILKALPTKDSIILLLEFTLKNPYFSKDDEDFYLIPNPVLKEKVFKVPMIRGSSWKGAIANAFKVLINEESAKNRLIESYFRIFGAGSESIKYLEQYFNEVIKREGLSNKKNKEVRDKIVQLLLFELGVSLNEKEIEKIKNGNIIEVVSGWLSDKAQEYIDKLQIPFSCQTHKGGAIFYPTYFNKLSLEVINPHDRSKRAGTKPIFYEVVPKETKGILQIIYIPNVSFTDKDKLEDDIKNLDRSIEILANEGIGAKTKFSWGTFIIDQKWYRTKDNTQKIEFPEGWKEIDTRFI</sequence>
<gene>
    <name evidence="3" type="ORF">AA81_11740</name>
</gene>
<dbReference type="GO" id="GO:0051607">
    <property type="term" value="P:defense response to virus"/>
    <property type="evidence" value="ECO:0007669"/>
    <property type="project" value="UniProtKB-KW"/>
</dbReference>
<dbReference type="Pfam" id="PF03787">
    <property type="entry name" value="RAMPs"/>
    <property type="match status" value="1"/>
</dbReference>
<dbReference type="Proteomes" id="UP000236950">
    <property type="component" value="Unassembled WGS sequence"/>
</dbReference>
<evidence type="ECO:0000259" key="2">
    <source>
        <dbReference type="Pfam" id="PF03787"/>
    </source>
</evidence>
<feature type="domain" description="CRISPR type III-associated protein" evidence="2">
    <location>
        <begin position="158"/>
        <end position="386"/>
    </location>
</feature>
<accession>A0A2S5EAQ8</accession>
<protein>
    <recommendedName>
        <fullName evidence="2">CRISPR type III-associated protein domain-containing protein</fullName>
    </recommendedName>
</protein>
<reference evidence="3 4" key="1">
    <citation type="submission" date="2014-01" db="EMBL/GenBank/DDBJ databases">
        <title>Comparative genomics of Petrotoga.</title>
        <authorList>
            <person name="Chow K."/>
            <person name="Charchuk R."/>
            <person name="Nesbo C.L."/>
        </authorList>
    </citation>
    <scope>NUCLEOTIDE SEQUENCE [LARGE SCALE GENOMIC DNA]</scope>
    <source>
        <strain evidence="3 4">DSM 16923</strain>
    </source>
</reference>
<comment type="caution">
    <text evidence="3">The sequence shown here is derived from an EMBL/GenBank/DDBJ whole genome shotgun (WGS) entry which is preliminary data.</text>
</comment>
<keyword evidence="4" id="KW-1185">Reference proteome</keyword>
<dbReference type="EMBL" id="JALY01000248">
    <property type="protein sequence ID" value="POZ90236.1"/>
    <property type="molecule type" value="Genomic_DNA"/>
</dbReference>
<name>A0A2S5EAQ8_9BACT</name>
<dbReference type="RefSeq" id="WP_103899146.1">
    <property type="nucleotide sequence ID" value="NZ_JALY01000248.1"/>
</dbReference>